<evidence type="ECO:0000259" key="6">
    <source>
        <dbReference type="Pfam" id="PF08281"/>
    </source>
</evidence>
<dbReference type="NCBIfam" id="TIGR02985">
    <property type="entry name" value="Sig70_bacteroi1"/>
    <property type="match status" value="1"/>
</dbReference>
<comment type="similarity">
    <text evidence="1">Belongs to the sigma-70 factor family. ECF subfamily.</text>
</comment>
<keyword evidence="4" id="KW-0804">Transcription</keyword>
<dbReference type="GO" id="GO:0016987">
    <property type="term" value="F:sigma factor activity"/>
    <property type="evidence" value="ECO:0007669"/>
    <property type="project" value="UniProtKB-KW"/>
</dbReference>
<dbReference type="InterPro" id="IPR013249">
    <property type="entry name" value="RNA_pol_sigma70_r4_t2"/>
</dbReference>
<dbReference type="InterPro" id="IPR013325">
    <property type="entry name" value="RNA_pol_sigma_r2"/>
</dbReference>
<dbReference type="InterPro" id="IPR039425">
    <property type="entry name" value="RNA_pol_sigma-70-like"/>
</dbReference>
<keyword evidence="3" id="KW-0731">Sigma factor</keyword>
<evidence type="ECO:0000256" key="2">
    <source>
        <dbReference type="ARBA" id="ARBA00023015"/>
    </source>
</evidence>
<dbReference type="Gene3D" id="1.10.10.10">
    <property type="entry name" value="Winged helix-like DNA-binding domain superfamily/Winged helix DNA-binding domain"/>
    <property type="match status" value="1"/>
</dbReference>
<evidence type="ECO:0000313" key="8">
    <source>
        <dbReference type="Proteomes" id="UP000199310"/>
    </source>
</evidence>
<evidence type="ECO:0000259" key="5">
    <source>
        <dbReference type="Pfam" id="PF04542"/>
    </source>
</evidence>
<dbReference type="Pfam" id="PF04542">
    <property type="entry name" value="Sigma70_r2"/>
    <property type="match status" value="1"/>
</dbReference>
<keyword evidence="8" id="KW-1185">Reference proteome</keyword>
<proteinExistence type="inferred from homology"/>
<organism evidence="7 8">
    <name type="scientific">Chitinophaga arvensicola</name>
    <dbReference type="NCBI Taxonomy" id="29529"/>
    <lineage>
        <taxon>Bacteria</taxon>
        <taxon>Pseudomonadati</taxon>
        <taxon>Bacteroidota</taxon>
        <taxon>Chitinophagia</taxon>
        <taxon>Chitinophagales</taxon>
        <taxon>Chitinophagaceae</taxon>
        <taxon>Chitinophaga</taxon>
    </lineage>
</organism>
<dbReference type="Pfam" id="PF08281">
    <property type="entry name" value="Sigma70_r4_2"/>
    <property type="match status" value="1"/>
</dbReference>
<dbReference type="PANTHER" id="PTHR43133:SF46">
    <property type="entry name" value="RNA POLYMERASE SIGMA-70 FACTOR ECF SUBFAMILY"/>
    <property type="match status" value="1"/>
</dbReference>
<evidence type="ECO:0000256" key="1">
    <source>
        <dbReference type="ARBA" id="ARBA00010641"/>
    </source>
</evidence>
<evidence type="ECO:0000256" key="4">
    <source>
        <dbReference type="ARBA" id="ARBA00023163"/>
    </source>
</evidence>
<feature type="domain" description="RNA polymerase sigma-70 region 2" evidence="5">
    <location>
        <begin position="28"/>
        <end position="93"/>
    </location>
</feature>
<sequence length="202" mass="23576">MEPSVKDTTHSLLLRVALGQEDAFREFFHEYSGNIYTVALMMTKSAVVAEDMVQEIFLKLWLNRAALAEIDNIRGYIFINARNYIFNELRKKSYDQHFTDDLLHFFSETSATPEQALLQKESGQLLKQAIDHLPTQQQHIYRLSREEGLTQEEIAERLHISKHTVRNHMAQALQNIRRFLESRASGLLLLICAIEIFLWKKN</sequence>
<dbReference type="GO" id="GO:0003677">
    <property type="term" value="F:DNA binding"/>
    <property type="evidence" value="ECO:0007669"/>
    <property type="project" value="InterPro"/>
</dbReference>
<dbReference type="InterPro" id="IPR036388">
    <property type="entry name" value="WH-like_DNA-bd_sf"/>
</dbReference>
<dbReference type="InterPro" id="IPR014327">
    <property type="entry name" value="RNA_pol_sigma70_bacteroid"/>
</dbReference>
<dbReference type="SUPFAM" id="SSF88946">
    <property type="entry name" value="Sigma2 domain of RNA polymerase sigma factors"/>
    <property type="match status" value="1"/>
</dbReference>
<dbReference type="AlphaFoldDB" id="A0A1I0S8T3"/>
<dbReference type="SUPFAM" id="SSF88659">
    <property type="entry name" value="Sigma3 and sigma4 domains of RNA polymerase sigma factors"/>
    <property type="match status" value="1"/>
</dbReference>
<feature type="domain" description="RNA polymerase sigma factor 70 region 4 type 2" evidence="6">
    <location>
        <begin position="125"/>
        <end position="174"/>
    </location>
</feature>
<dbReference type="PANTHER" id="PTHR43133">
    <property type="entry name" value="RNA POLYMERASE ECF-TYPE SIGMA FACTO"/>
    <property type="match status" value="1"/>
</dbReference>
<dbReference type="GO" id="GO:0006352">
    <property type="term" value="P:DNA-templated transcription initiation"/>
    <property type="evidence" value="ECO:0007669"/>
    <property type="project" value="InterPro"/>
</dbReference>
<keyword evidence="2" id="KW-0805">Transcription regulation</keyword>
<dbReference type="Gene3D" id="1.10.1740.10">
    <property type="match status" value="1"/>
</dbReference>
<dbReference type="RefSeq" id="WP_177192315.1">
    <property type="nucleotide sequence ID" value="NZ_FOJG01000002.1"/>
</dbReference>
<dbReference type="NCBIfam" id="TIGR02937">
    <property type="entry name" value="sigma70-ECF"/>
    <property type="match status" value="1"/>
</dbReference>
<reference evidence="8" key="1">
    <citation type="submission" date="2016-10" db="EMBL/GenBank/DDBJ databases">
        <authorList>
            <person name="Varghese N."/>
            <person name="Submissions S."/>
        </authorList>
    </citation>
    <scope>NUCLEOTIDE SEQUENCE [LARGE SCALE GENOMIC DNA]</scope>
    <source>
        <strain evidence="8">DSM 3695</strain>
    </source>
</reference>
<accession>A0A1I0S8T3</accession>
<dbReference type="InterPro" id="IPR014284">
    <property type="entry name" value="RNA_pol_sigma-70_dom"/>
</dbReference>
<dbReference type="CDD" id="cd06171">
    <property type="entry name" value="Sigma70_r4"/>
    <property type="match status" value="1"/>
</dbReference>
<protein>
    <submittedName>
        <fullName evidence="7">RNA polymerase sigma-70 factor, ECF subfamily</fullName>
    </submittedName>
</protein>
<dbReference type="InterPro" id="IPR013324">
    <property type="entry name" value="RNA_pol_sigma_r3/r4-like"/>
</dbReference>
<gene>
    <name evidence="7" type="ORF">SAMN04488122_4938</name>
</gene>
<evidence type="ECO:0000256" key="3">
    <source>
        <dbReference type="ARBA" id="ARBA00023082"/>
    </source>
</evidence>
<dbReference type="Proteomes" id="UP000199310">
    <property type="component" value="Unassembled WGS sequence"/>
</dbReference>
<dbReference type="InterPro" id="IPR007627">
    <property type="entry name" value="RNA_pol_sigma70_r2"/>
</dbReference>
<dbReference type="EMBL" id="FOJG01000002">
    <property type="protein sequence ID" value="SEW52567.1"/>
    <property type="molecule type" value="Genomic_DNA"/>
</dbReference>
<dbReference type="STRING" id="29529.SAMN04488122_4938"/>
<name>A0A1I0S8T3_9BACT</name>
<evidence type="ECO:0000313" key="7">
    <source>
        <dbReference type="EMBL" id="SEW52567.1"/>
    </source>
</evidence>